<evidence type="ECO:0000313" key="6">
    <source>
        <dbReference type="Proteomes" id="UP000294927"/>
    </source>
</evidence>
<dbReference type="InterPro" id="IPR005158">
    <property type="entry name" value="BTAD"/>
</dbReference>
<dbReference type="Gene3D" id="1.25.40.10">
    <property type="entry name" value="Tetratricopeptide repeat domain"/>
    <property type="match status" value="2"/>
</dbReference>
<dbReference type="Proteomes" id="UP000294927">
    <property type="component" value="Unassembled WGS sequence"/>
</dbReference>
<dbReference type="RefSeq" id="WP_133904251.1">
    <property type="nucleotide sequence ID" value="NZ_SOCP01000006.1"/>
</dbReference>
<dbReference type="InterPro" id="IPR019734">
    <property type="entry name" value="TPR_rpt"/>
</dbReference>
<dbReference type="PANTHER" id="PTHR47691">
    <property type="entry name" value="REGULATOR-RELATED"/>
    <property type="match status" value="1"/>
</dbReference>
<evidence type="ECO:0000256" key="3">
    <source>
        <dbReference type="PROSITE-ProRule" id="PRU01091"/>
    </source>
</evidence>
<evidence type="ECO:0000313" key="5">
    <source>
        <dbReference type="EMBL" id="TDV51053.1"/>
    </source>
</evidence>
<dbReference type="InterPro" id="IPR027417">
    <property type="entry name" value="P-loop_NTPase"/>
</dbReference>
<keyword evidence="2 3" id="KW-0238">DNA-binding</keyword>
<accession>A0A4R7VN37</accession>
<dbReference type="GO" id="GO:0006355">
    <property type="term" value="P:regulation of DNA-templated transcription"/>
    <property type="evidence" value="ECO:0007669"/>
    <property type="project" value="InterPro"/>
</dbReference>
<dbReference type="GO" id="GO:0003677">
    <property type="term" value="F:DNA binding"/>
    <property type="evidence" value="ECO:0007669"/>
    <property type="project" value="UniProtKB-UniRule"/>
</dbReference>
<dbReference type="GO" id="GO:0000160">
    <property type="term" value="P:phosphorelay signal transduction system"/>
    <property type="evidence" value="ECO:0007669"/>
    <property type="project" value="InterPro"/>
</dbReference>
<dbReference type="InterPro" id="IPR001867">
    <property type="entry name" value="OmpR/PhoB-type_DNA-bd"/>
</dbReference>
<dbReference type="Pfam" id="PF03704">
    <property type="entry name" value="BTAD"/>
    <property type="match status" value="1"/>
</dbReference>
<evidence type="ECO:0000256" key="1">
    <source>
        <dbReference type="ARBA" id="ARBA00005820"/>
    </source>
</evidence>
<organism evidence="5 6">
    <name type="scientific">Actinophytocola oryzae</name>
    <dbReference type="NCBI Taxonomy" id="502181"/>
    <lineage>
        <taxon>Bacteria</taxon>
        <taxon>Bacillati</taxon>
        <taxon>Actinomycetota</taxon>
        <taxon>Actinomycetes</taxon>
        <taxon>Pseudonocardiales</taxon>
        <taxon>Pseudonocardiaceae</taxon>
    </lineage>
</organism>
<dbReference type="Gene3D" id="3.40.50.300">
    <property type="entry name" value="P-loop containing nucleotide triphosphate hydrolases"/>
    <property type="match status" value="1"/>
</dbReference>
<proteinExistence type="inferred from homology"/>
<reference evidence="5 6" key="1">
    <citation type="submission" date="2019-03" db="EMBL/GenBank/DDBJ databases">
        <title>Genomic Encyclopedia of Archaeal and Bacterial Type Strains, Phase II (KMG-II): from individual species to whole genera.</title>
        <authorList>
            <person name="Goeker M."/>
        </authorList>
    </citation>
    <scope>NUCLEOTIDE SEQUENCE [LARGE SCALE GENOMIC DNA]</scope>
    <source>
        <strain evidence="5 6">DSM 45499</strain>
    </source>
</reference>
<dbReference type="InterPro" id="IPR011990">
    <property type="entry name" value="TPR-like_helical_dom_sf"/>
</dbReference>
<dbReference type="PANTHER" id="PTHR47691:SF3">
    <property type="entry name" value="HTH-TYPE TRANSCRIPTIONAL REGULATOR RV0890C-RELATED"/>
    <property type="match status" value="1"/>
</dbReference>
<dbReference type="OrthoDB" id="3646695at2"/>
<dbReference type="InterPro" id="IPR016032">
    <property type="entry name" value="Sig_transdc_resp-reg_C-effctor"/>
</dbReference>
<comment type="caution">
    <text evidence="5">The sequence shown here is derived from an EMBL/GenBank/DDBJ whole genome shotgun (WGS) entry which is preliminary data.</text>
</comment>
<name>A0A4R7VN37_9PSEU</name>
<dbReference type="PROSITE" id="PS51755">
    <property type="entry name" value="OMPR_PHOB"/>
    <property type="match status" value="1"/>
</dbReference>
<gene>
    <name evidence="5" type="ORF">CLV71_106404</name>
</gene>
<dbReference type="SMART" id="SM00028">
    <property type="entry name" value="TPR"/>
    <property type="match status" value="5"/>
</dbReference>
<dbReference type="SUPFAM" id="SSF46894">
    <property type="entry name" value="C-terminal effector domain of the bipartite response regulators"/>
    <property type="match status" value="1"/>
</dbReference>
<dbReference type="SMART" id="SM01043">
    <property type="entry name" value="BTAD"/>
    <property type="match status" value="1"/>
</dbReference>
<protein>
    <submittedName>
        <fullName evidence="5">DNA-binding SARP family transcriptional activator</fullName>
    </submittedName>
</protein>
<dbReference type="SUPFAM" id="SSF48452">
    <property type="entry name" value="TPR-like"/>
    <property type="match status" value="3"/>
</dbReference>
<dbReference type="Pfam" id="PF13424">
    <property type="entry name" value="TPR_12"/>
    <property type="match status" value="2"/>
</dbReference>
<keyword evidence="6" id="KW-1185">Reference proteome</keyword>
<evidence type="ECO:0000256" key="2">
    <source>
        <dbReference type="ARBA" id="ARBA00023125"/>
    </source>
</evidence>
<dbReference type="GO" id="GO:0043531">
    <property type="term" value="F:ADP binding"/>
    <property type="evidence" value="ECO:0007669"/>
    <property type="project" value="InterPro"/>
</dbReference>
<dbReference type="SUPFAM" id="SSF52540">
    <property type="entry name" value="P-loop containing nucleoside triphosphate hydrolases"/>
    <property type="match status" value="1"/>
</dbReference>
<dbReference type="AlphaFoldDB" id="A0A4R7VN37"/>
<dbReference type="Gene3D" id="1.10.10.10">
    <property type="entry name" value="Winged helix-like DNA-binding domain superfamily/Winged helix DNA-binding domain"/>
    <property type="match status" value="1"/>
</dbReference>
<dbReference type="InterPro" id="IPR036388">
    <property type="entry name" value="WH-like_DNA-bd_sf"/>
</dbReference>
<feature type="DNA-binding region" description="OmpR/PhoB-type" evidence="3">
    <location>
        <begin position="1"/>
        <end position="91"/>
    </location>
</feature>
<comment type="similarity">
    <text evidence="1">Belongs to the AfsR/DnrI/RedD regulatory family.</text>
</comment>
<evidence type="ECO:0000259" key="4">
    <source>
        <dbReference type="PROSITE" id="PS51755"/>
    </source>
</evidence>
<dbReference type="Pfam" id="PF00486">
    <property type="entry name" value="Trans_reg_C"/>
    <property type="match status" value="1"/>
</dbReference>
<feature type="domain" description="OmpR/PhoB-type" evidence="4">
    <location>
        <begin position="1"/>
        <end position="91"/>
    </location>
</feature>
<sequence length="976" mass="107997">MDFRMFGPFEVWHQGEQLEPGDHQQRLVLVILLLHANHAVTKEYLQDNVWRGQKSPRSDLVTSYIARLKKVFADAPEVEIDKVPTGYVLRVDENLIDRTRFTRLSEQARLSNDPKLFYTALNLWRGPFLSDIDIDRVGGPSMAPSEDLRVDALVDLAHLELAAGRHREIRDRLRLVWQEDRSQQRLAVPLMRALVAAGDHVRAVEVYHQTRETLDEQGMEVSRDLREMMRLAQYGDRLSSLPLRPVRFTGRADELALLDSVARTAVEDGPAVLWISGMPGVGKTALAVSAAHRMADVFPDGRLFVDLTGFTPNVAPATPDAALERLLTDLGVPPEAIPQSTSARAELFRNTVAESRTLVVLDNAASEEQVEPLLGAMFTLVTSREQGALVPTDHIRLEPLPPHEAVDLFRQLVRQERVHGHPDKVREVVRLCGYVPLLIHLAAAQFRRHLKWPLAHLVELLREASPVGPDTPFSEAAYMACTVSYDQLTDAQRTLFRFFALTPGPDLSAPGAAALMGVPRARGLLDDLHRMSLLEEAAPERFQMLDPLRDYVLAAHPPDDPVEAVDRLLDFYLAGTASAVAAMFPFDLDGQPKVSATSPVAPTFAGEPAAKAWLDTERGNLVAAVHYAARHDRPEHTWQLAVLLWRYLYMRGHLRDWTETLQTAATVLEGSANISGLAHVWLRLSGARWRSGALTEALGLARQALELWVELGDVRGEANTLSAIAMTARGLGDLAGAAEHYETALDRYRRIDDERGQANTLDLLGVLNEFRGDPDTAERNHLAAVDLLRRVGNKAGLAHALDNLGTVRQRLGRLDEAFANHAEARAIAIETGDRACEAYALNNIGNTHRLVGDLDQAATYQQRARTVADTVVDPNLRTQLYLDRGETAWAAGDDRAALHAYRAALDMSAGMGERVQRARANHRIATVLHATGQHTPVHWRDALTEFTDLGLPEADTIATTLAGFTCDCQRSIETSS</sequence>
<dbReference type="EMBL" id="SOCP01000006">
    <property type="protein sequence ID" value="TDV51053.1"/>
    <property type="molecule type" value="Genomic_DNA"/>
</dbReference>